<dbReference type="Proteomes" id="UP001560685">
    <property type="component" value="Unassembled WGS sequence"/>
</dbReference>
<dbReference type="InterPro" id="IPR000182">
    <property type="entry name" value="GNAT_dom"/>
</dbReference>
<dbReference type="PANTHER" id="PTHR43792:SF1">
    <property type="entry name" value="N-ACETYLTRANSFERASE DOMAIN-CONTAINING PROTEIN"/>
    <property type="match status" value="1"/>
</dbReference>
<feature type="domain" description="N-acetyltransferase" evidence="1">
    <location>
        <begin position="10"/>
        <end position="172"/>
    </location>
</feature>
<dbReference type="SUPFAM" id="SSF55729">
    <property type="entry name" value="Acyl-CoA N-acyltransferases (Nat)"/>
    <property type="match status" value="1"/>
</dbReference>
<dbReference type="InterPro" id="IPR016181">
    <property type="entry name" value="Acyl_CoA_acyltransferase"/>
</dbReference>
<accession>A0ABV3Z7P6</accession>
<evidence type="ECO:0000313" key="3">
    <source>
        <dbReference type="Proteomes" id="UP001560685"/>
    </source>
</evidence>
<dbReference type="PANTHER" id="PTHR43792">
    <property type="entry name" value="GNAT FAMILY, PUTATIVE (AFU_ORTHOLOGUE AFUA_3G00765)-RELATED-RELATED"/>
    <property type="match status" value="1"/>
</dbReference>
<keyword evidence="3" id="KW-1185">Reference proteome</keyword>
<name>A0ABV3Z7P6_9PROT</name>
<proteinExistence type="predicted"/>
<dbReference type="RefSeq" id="WP_369314450.1">
    <property type="nucleotide sequence ID" value="NZ_JBEHZE010000001.1"/>
</dbReference>
<dbReference type="InterPro" id="IPR051531">
    <property type="entry name" value="N-acetyltransferase"/>
</dbReference>
<dbReference type="PROSITE" id="PS51186">
    <property type="entry name" value="GNAT"/>
    <property type="match status" value="1"/>
</dbReference>
<evidence type="ECO:0000313" key="2">
    <source>
        <dbReference type="EMBL" id="MEX6634468.1"/>
    </source>
</evidence>
<reference evidence="2 3" key="1">
    <citation type="submission" date="2024-05" db="EMBL/GenBank/DDBJ databases">
        <title>Three bacterial strains, DH-69, EH-24, and ECK-19 isolated from coastal sediments.</title>
        <authorList>
            <person name="Ye Y.-Q."/>
            <person name="Du Z.-J."/>
        </authorList>
    </citation>
    <scope>NUCLEOTIDE SEQUENCE [LARGE SCALE GENOMIC DNA]</scope>
    <source>
        <strain evidence="2 3">ECK-19</strain>
    </source>
</reference>
<dbReference type="EMBL" id="JBEHZE010000001">
    <property type="protein sequence ID" value="MEX6634468.1"/>
    <property type="molecule type" value="Genomic_DNA"/>
</dbReference>
<gene>
    <name evidence="2" type="ORF">ABFZ84_13005</name>
</gene>
<protein>
    <submittedName>
        <fullName evidence="2">GNAT family N-acetyltransferase</fullName>
    </submittedName>
</protein>
<sequence length="174" mass="19820">MDMTVETERLRLRVHTLDDFPAIRDLWGNPEVTRFIGGTPRGEEDSWLKFLRMAGHWHLNGYGFWAVEERQSGRIIGELGFADFKRNMTPTPSIVPEMGWAFDPEFQGKGYAIEAAKAAIEWGEAKWPGERMSCIITAENKPSVRLAEKIGFIRSAATEYHGDEVFLLFREPSA</sequence>
<dbReference type="Gene3D" id="3.40.630.30">
    <property type="match status" value="1"/>
</dbReference>
<evidence type="ECO:0000259" key="1">
    <source>
        <dbReference type="PROSITE" id="PS51186"/>
    </source>
</evidence>
<organism evidence="2 3">
    <name type="scientific">Hyphococcus lacteus</name>
    <dbReference type="NCBI Taxonomy" id="3143536"/>
    <lineage>
        <taxon>Bacteria</taxon>
        <taxon>Pseudomonadati</taxon>
        <taxon>Pseudomonadota</taxon>
        <taxon>Alphaproteobacteria</taxon>
        <taxon>Parvularculales</taxon>
        <taxon>Parvularculaceae</taxon>
        <taxon>Hyphococcus</taxon>
    </lineage>
</organism>
<dbReference type="Pfam" id="PF13302">
    <property type="entry name" value="Acetyltransf_3"/>
    <property type="match status" value="1"/>
</dbReference>
<comment type="caution">
    <text evidence="2">The sequence shown here is derived from an EMBL/GenBank/DDBJ whole genome shotgun (WGS) entry which is preliminary data.</text>
</comment>